<evidence type="ECO:0000256" key="1">
    <source>
        <dbReference type="ARBA" id="ARBA00004651"/>
    </source>
</evidence>
<evidence type="ECO:0000256" key="3">
    <source>
        <dbReference type="ARBA" id="ARBA00022692"/>
    </source>
</evidence>
<sequence length="405" mass="41907">MTPPSSSSALPAGASLPDTPESLPLGKLLAMALAGFITIMTETVPAGLLPQIGQGLGVSESLAGQLVTLFAAGSVLTAIPIIAATRSWNRRPLLLLALACLCLFNVVTALSSHYVLTLAARFIGGMAAGLLWGLLAGYARRLVPPRQQGRALAVVGAGQPLALCLGVPAGAWLGSLMDWRGVFWIMAGVSLALVVWVRAAVPDFAGQAARRRQSIARTFLMPGIRPILFVLFTWILAHNVLYTYIAPYLAHHGQPVQVDAVLLVFGASAVAGLWLIGLQVDRRLRAMTLASLALFALTACLLGLAGDQPVAVLIGVALWGLSFGGAPTLLQTAIADTAGEHSDVAQSMLVTIFNLAIACGGVLGGILLDTAGAGSFAWTVAAVAALALLAAWQARTHGFRAGHRA</sequence>
<feature type="transmembrane region" description="Helical" evidence="6">
    <location>
        <begin position="151"/>
        <end position="175"/>
    </location>
</feature>
<dbReference type="PANTHER" id="PTHR43124:SF3">
    <property type="entry name" value="CHLORAMPHENICOL EFFLUX PUMP RV0191"/>
    <property type="match status" value="1"/>
</dbReference>
<dbReference type="Gene3D" id="1.20.1250.20">
    <property type="entry name" value="MFS general substrate transporter like domains"/>
    <property type="match status" value="1"/>
</dbReference>
<dbReference type="InterPro" id="IPR020846">
    <property type="entry name" value="MFS_dom"/>
</dbReference>
<feature type="transmembrane region" description="Helical" evidence="6">
    <location>
        <begin position="62"/>
        <end position="82"/>
    </location>
</feature>
<gene>
    <name evidence="8" type="primary">nepI</name>
    <name evidence="8" type="ORF">LMG3458_05465</name>
</gene>
<dbReference type="CDD" id="cd17324">
    <property type="entry name" value="MFS_NepI_like"/>
    <property type="match status" value="1"/>
</dbReference>
<feature type="transmembrane region" description="Helical" evidence="6">
    <location>
        <begin position="310"/>
        <end position="335"/>
    </location>
</feature>
<feature type="transmembrane region" description="Helical" evidence="6">
    <location>
        <begin position="122"/>
        <end position="139"/>
    </location>
</feature>
<evidence type="ECO:0000256" key="2">
    <source>
        <dbReference type="ARBA" id="ARBA00022475"/>
    </source>
</evidence>
<feature type="transmembrane region" description="Helical" evidence="6">
    <location>
        <begin position="94"/>
        <end position="116"/>
    </location>
</feature>
<dbReference type="SUPFAM" id="SSF103473">
    <property type="entry name" value="MFS general substrate transporter"/>
    <property type="match status" value="1"/>
</dbReference>
<reference evidence="8 9" key="1">
    <citation type="submission" date="2020-04" db="EMBL/GenBank/DDBJ databases">
        <authorList>
            <person name="De Canck E."/>
        </authorList>
    </citation>
    <scope>NUCLEOTIDE SEQUENCE [LARGE SCALE GENOMIC DNA]</scope>
    <source>
        <strain evidence="8 9">LMG 3458</strain>
    </source>
</reference>
<dbReference type="PROSITE" id="PS50850">
    <property type="entry name" value="MFS"/>
    <property type="match status" value="1"/>
</dbReference>
<keyword evidence="5 6" id="KW-0472">Membrane</keyword>
<dbReference type="InterPro" id="IPR011701">
    <property type="entry name" value="MFS"/>
</dbReference>
<evidence type="ECO:0000256" key="6">
    <source>
        <dbReference type="SAM" id="Phobius"/>
    </source>
</evidence>
<feature type="transmembrane region" description="Helical" evidence="6">
    <location>
        <begin position="181"/>
        <end position="201"/>
    </location>
</feature>
<feature type="domain" description="Major facilitator superfamily (MFS) profile" evidence="7">
    <location>
        <begin position="27"/>
        <end position="399"/>
    </location>
</feature>
<evidence type="ECO:0000256" key="4">
    <source>
        <dbReference type="ARBA" id="ARBA00022989"/>
    </source>
</evidence>
<evidence type="ECO:0000259" key="7">
    <source>
        <dbReference type="PROSITE" id="PS50850"/>
    </source>
</evidence>
<feature type="transmembrane region" description="Helical" evidence="6">
    <location>
        <begin position="374"/>
        <end position="394"/>
    </location>
</feature>
<keyword evidence="2" id="KW-1003">Cell membrane</keyword>
<feature type="transmembrane region" description="Helical" evidence="6">
    <location>
        <begin position="257"/>
        <end position="277"/>
    </location>
</feature>
<dbReference type="GO" id="GO:0022857">
    <property type="term" value="F:transmembrane transporter activity"/>
    <property type="evidence" value="ECO:0007669"/>
    <property type="project" value="InterPro"/>
</dbReference>
<protein>
    <submittedName>
        <fullName evidence="8">Purine ribonucleoside efflux pump NepI</fullName>
    </submittedName>
</protein>
<accession>A0A6S7AWM5</accession>
<dbReference type="Pfam" id="PF07690">
    <property type="entry name" value="MFS_1"/>
    <property type="match status" value="1"/>
</dbReference>
<keyword evidence="3 6" id="KW-0812">Transmembrane</keyword>
<organism evidence="8 9">
    <name type="scientific">Achromobacter deleyi</name>
    <dbReference type="NCBI Taxonomy" id="1353891"/>
    <lineage>
        <taxon>Bacteria</taxon>
        <taxon>Pseudomonadati</taxon>
        <taxon>Pseudomonadota</taxon>
        <taxon>Betaproteobacteria</taxon>
        <taxon>Burkholderiales</taxon>
        <taxon>Alcaligenaceae</taxon>
        <taxon>Achromobacter</taxon>
    </lineage>
</organism>
<dbReference type="InterPro" id="IPR050189">
    <property type="entry name" value="MFS_Efflux_Transporters"/>
</dbReference>
<name>A0A6S7AWM5_9BURK</name>
<evidence type="ECO:0000256" key="5">
    <source>
        <dbReference type="ARBA" id="ARBA00023136"/>
    </source>
</evidence>
<evidence type="ECO:0000313" key="9">
    <source>
        <dbReference type="Proteomes" id="UP000494111"/>
    </source>
</evidence>
<dbReference type="Proteomes" id="UP000494111">
    <property type="component" value="Unassembled WGS sequence"/>
</dbReference>
<dbReference type="GO" id="GO:0005886">
    <property type="term" value="C:plasma membrane"/>
    <property type="evidence" value="ECO:0007669"/>
    <property type="project" value="UniProtKB-SubCell"/>
</dbReference>
<dbReference type="RefSeq" id="WP_175193892.1">
    <property type="nucleotide sequence ID" value="NZ_CADIJO010000030.1"/>
</dbReference>
<keyword evidence="4 6" id="KW-1133">Transmembrane helix</keyword>
<feature type="transmembrane region" description="Helical" evidence="6">
    <location>
        <begin position="347"/>
        <end position="368"/>
    </location>
</feature>
<feature type="transmembrane region" description="Helical" evidence="6">
    <location>
        <begin position="222"/>
        <end position="245"/>
    </location>
</feature>
<comment type="subcellular location">
    <subcellularLocation>
        <location evidence="1">Cell membrane</location>
        <topology evidence="1">Multi-pass membrane protein</topology>
    </subcellularLocation>
</comment>
<dbReference type="AlphaFoldDB" id="A0A6S7AWM5"/>
<dbReference type="EMBL" id="CADIJO010000030">
    <property type="protein sequence ID" value="CAB3737887.1"/>
    <property type="molecule type" value="Genomic_DNA"/>
</dbReference>
<dbReference type="InterPro" id="IPR036259">
    <property type="entry name" value="MFS_trans_sf"/>
</dbReference>
<evidence type="ECO:0000313" key="8">
    <source>
        <dbReference type="EMBL" id="CAB3737887.1"/>
    </source>
</evidence>
<feature type="transmembrane region" description="Helical" evidence="6">
    <location>
        <begin position="284"/>
        <end position="304"/>
    </location>
</feature>
<dbReference type="PANTHER" id="PTHR43124">
    <property type="entry name" value="PURINE EFFLUX PUMP PBUE"/>
    <property type="match status" value="1"/>
</dbReference>
<proteinExistence type="predicted"/>